<evidence type="ECO:0000313" key="2">
    <source>
        <dbReference type="EMBL" id="KAK2568755.1"/>
    </source>
</evidence>
<dbReference type="EMBL" id="JARQWQ010000011">
    <property type="protein sequence ID" value="KAK2568755.1"/>
    <property type="molecule type" value="Genomic_DNA"/>
</dbReference>
<dbReference type="Proteomes" id="UP001249851">
    <property type="component" value="Unassembled WGS sequence"/>
</dbReference>
<organism evidence="2 3">
    <name type="scientific">Acropora cervicornis</name>
    <name type="common">Staghorn coral</name>
    <dbReference type="NCBI Taxonomy" id="6130"/>
    <lineage>
        <taxon>Eukaryota</taxon>
        <taxon>Metazoa</taxon>
        <taxon>Cnidaria</taxon>
        <taxon>Anthozoa</taxon>
        <taxon>Hexacorallia</taxon>
        <taxon>Scleractinia</taxon>
        <taxon>Astrocoeniina</taxon>
        <taxon>Acroporidae</taxon>
        <taxon>Acropora</taxon>
    </lineage>
</organism>
<reference evidence="2" key="2">
    <citation type="journal article" date="2023" name="Science">
        <title>Genomic signatures of disease resistance in endangered staghorn corals.</title>
        <authorList>
            <person name="Vollmer S.V."/>
            <person name="Selwyn J.D."/>
            <person name="Despard B.A."/>
            <person name="Roesel C.L."/>
        </authorList>
    </citation>
    <scope>NUCLEOTIDE SEQUENCE</scope>
    <source>
        <strain evidence="2">K2</strain>
    </source>
</reference>
<name>A0AAD9QWM3_ACRCE</name>
<dbReference type="AlphaFoldDB" id="A0AAD9QWM3"/>
<gene>
    <name evidence="2" type="ORF">P5673_006764</name>
</gene>
<evidence type="ECO:0000256" key="1">
    <source>
        <dbReference type="SAM" id="MobiDB-lite"/>
    </source>
</evidence>
<keyword evidence="3" id="KW-1185">Reference proteome</keyword>
<proteinExistence type="predicted"/>
<sequence length="248" mass="26627">MAKLSLSPLRVQADTRGSRDRVILDPAASHIDANSSYSILPPVQSTSVKAQKLQSSATASPLTERKDLERLKGSLTEEGLFSLSGKSAALLHSDAIRTGFQRDTFLVNSKRTPPNSAPYTVTCLKSGKCSCGCQHIIAVAWKLGFVSRALETFTGRSTYSISTATVSSSVGEKAPASRQRTKEVEEPKQTGSEYLDVRSASCSKQLCVKSINQTTVVITKAVRPDDPPPAAPLINTPRPDTGKTLEYT</sequence>
<comment type="caution">
    <text evidence="2">The sequence shown here is derived from an EMBL/GenBank/DDBJ whole genome shotgun (WGS) entry which is preliminary data.</text>
</comment>
<accession>A0AAD9QWM3</accession>
<feature type="region of interest" description="Disordered" evidence="1">
    <location>
        <begin position="222"/>
        <end position="248"/>
    </location>
</feature>
<feature type="region of interest" description="Disordered" evidence="1">
    <location>
        <begin position="170"/>
        <end position="190"/>
    </location>
</feature>
<evidence type="ECO:0000313" key="3">
    <source>
        <dbReference type="Proteomes" id="UP001249851"/>
    </source>
</evidence>
<protein>
    <submittedName>
        <fullName evidence="2">Uncharacterized protein</fullName>
    </submittedName>
</protein>
<reference evidence="2" key="1">
    <citation type="journal article" date="2023" name="G3 (Bethesda)">
        <title>Whole genome assembly and annotation of the endangered Caribbean coral Acropora cervicornis.</title>
        <authorList>
            <person name="Selwyn J.D."/>
            <person name="Vollmer S.V."/>
        </authorList>
    </citation>
    <scope>NUCLEOTIDE SEQUENCE</scope>
    <source>
        <strain evidence="2">K2</strain>
    </source>
</reference>